<proteinExistence type="predicted"/>
<keyword evidence="2" id="KW-1185">Reference proteome</keyword>
<dbReference type="Gene3D" id="1.10.150.240">
    <property type="entry name" value="Putative phosphatase, domain 2"/>
    <property type="match status" value="1"/>
</dbReference>
<sequence>MQAPAIQQAVHAGRDVNCVPASSQNGVAGYDLVMFDLDGTLADSLDFFLGVHHLLSAKYHFRPIAPHEVEQLRQRSAREIMTHVGLPGWKLPWVVRDFVRLMRRQGQQVGLFAGIAQVLRYLHEQGVQLAVVSSNSVENCQRILGADLCRLMAGMDGGASLFGKRRRINRMLSRLGVRPSQAIYVGDQLSDAEAARAAGVAFGAVSWGYAAPQALARAFPDTTFETVDALRGLADLRRRSPGLPPTAAGTRTA</sequence>
<dbReference type="InterPro" id="IPR023214">
    <property type="entry name" value="HAD_sf"/>
</dbReference>
<dbReference type="Gene3D" id="3.40.50.1000">
    <property type="entry name" value="HAD superfamily/HAD-like"/>
    <property type="match status" value="1"/>
</dbReference>
<gene>
    <name evidence="1" type="ORF">C6P64_10320</name>
</gene>
<evidence type="ECO:0000313" key="2">
    <source>
        <dbReference type="Proteomes" id="UP000238589"/>
    </source>
</evidence>
<protein>
    <submittedName>
        <fullName evidence="1">Haloacid dehalogenase</fullName>
    </submittedName>
</protein>
<dbReference type="InterPro" id="IPR023198">
    <property type="entry name" value="PGP-like_dom2"/>
</dbReference>
<comment type="caution">
    <text evidence="1">The sequence shown here is derived from an EMBL/GenBank/DDBJ whole genome shotgun (WGS) entry which is preliminary data.</text>
</comment>
<dbReference type="AlphaFoldDB" id="A0A2S9K426"/>
<accession>A0A2S9K426</accession>
<dbReference type="InterPro" id="IPR041492">
    <property type="entry name" value="HAD_2"/>
</dbReference>
<dbReference type="SFLD" id="SFLDS00003">
    <property type="entry name" value="Haloacid_Dehalogenase"/>
    <property type="match status" value="1"/>
</dbReference>
<dbReference type="SUPFAM" id="SSF56784">
    <property type="entry name" value="HAD-like"/>
    <property type="match status" value="1"/>
</dbReference>
<dbReference type="GO" id="GO:0006281">
    <property type="term" value="P:DNA repair"/>
    <property type="evidence" value="ECO:0007669"/>
    <property type="project" value="TreeGrafter"/>
</dbReference>
<dbReference type="OrthoDB" id="9807630at2"/>
<organism evidence="1 2">
    <name type="scientific">Malikia granosa</name>
    <dbReference type="NCBI Taxonomy" id="263067"/>
    <lineage>
        <taxon>Bacteria</taxon>
        <taxon>Pseudomonadati</taxon>
        <taxon>Pseudomonadota</taxon>
        <taxon>Betaproteobacteria</taxon>
        <taxon>Burkholderiales</taxon>
        <taxon>Comamonadaceae</taxon>
        <taxon>Malikia</taxon>
    </lineage>
</organism>
<dbReference type="Pfam" id="PF13419">
    <property type="entry name" value="HAD_2"/>
    <property type="match status" value="1"/>
</dbReference>
<dbReference type="SFLD" id="SFLDG01129">
    <property type="entry name" value="C1.5:_HAD__Beta-PGM__Phosphata"/>
    <property type="match status" value="1"/>
</dbReference>
<dbReference type="Proteomes" id="UP000238589">
    <property type="component" value="Unassembled WGS sequence"/>
</dbReference>
<dbReference type="GO" id="GO:0008967">
    <property type="term" value="F:phosphoglycolate phosphatase activity"/>
    <property type="evidence" value="ECO:0007669"/>
    <property type="project" value="TreeGrafter"/>
</dbReference>
<name>A0A2S9K426_9BURK</name>
<dbReference type="InterPro" id="IPR050155">
    <property type="entry name" value="HAD-like_hydrolase_sf"/>
</dbReference>
<dbReference type="PANTHER" id="PTHR43434:SF13">
    <property type="entry name" value="PHOSPHOGLYCOLATE PHOSPHATASE"/>
    <property type="match status" value="1"/>
</dbReference>
<reference evidence="1 2" key="1">
    <citation type="submission" date="2018-03" db="EMBL/GenBank/DDBJ databases">
        <title>Comparative genomics illustrates the genes involved in a hyperalkaliphilic mechanisms of Serpentinomonas isolated from highly-alkaline calcium-rich serpentinized springs.</title>
        <authorList>
            <person name="Suzuki S."/>
            <person name="Ishii S."/>
            <person name="Walworth N."/>
            <person name="Bird L."/>
            <person name="Kuenen J.G."/>
            <person name="Nealson K.H."/>
        </authorList>
    </citation>
    <scope>NUCLEOTIDE SEQUENCE [LARGE SCALE GENOMIC DNA]</scope>
    <source>
        <strain evidence="1 2">P1</strain>
    </source>
</reference>
<dbReference type="InterPro" id="IPR036412">
    <property type="entry name" value="HAD-like_sf"/>
</dbReference>
<evidence type="ECO:0000313" key="1">
    <source>
        <dbReference type="EMBL" id="PRD65226.1"/>
    </source>
</evidence>
<dbReference type="EMBL" id="PVLQ01000032">
    <property type="protein sequence ID" value="PRD65226.1"/>
    <property type="molecule type" value="Genomic_DNA"/>
</dbReference>
<dbReference type="GO" id="GO:0005829">
    <property type="term" value="C:cytosol"/>
    <property type="evidence" value="ECO:0007669"/>
    <property type="project" value="TreeGrafter"/>
</dbReference>
<dbReference type="PANTHER" id="PTHR43434">
    <property type="entry name" value="PHOSPHOGLYCOLATE PHOSPHATASE"/>
    <property type="match status" value="1"/>
</dbReference>